<evidence type="ECO:0000256" key="3">
    <source>
        <dbReference type="ARBA" id="ARBA00022475"/>
    </source>
</evidence>
<dbReference type="PANTHER" id="PTHR34856">
    <property type="entry name" value="PROTEIN NRFD"/>
    <property type="match status" value="1"/>
</dbReference>
<feature type="transmembrane region" description="Helical" evidence="7">
    <location>
        <begin position="309"/>
        <end position="331"/>
    </location>
</feature>
<dbReference type="EMBL" id="FMZV01000005">
    <property type="protein sequence ID" value="SDD12308.1"/>
    <property type="molecule type" value="Genomic_DNA"/>
</dbReference>
<feature type="transmembrane region" description="Helical" evidence="7">
    <location>
        <begin position="130"/>
        <end position="150"/>
    </location>
</feature>
<evidence type="ECO:0000256" key="6">
    <source>
        <dbReference type="ARBA" id="ARBA00023136"/>
    </source>
</evidence>
<dbReference type="InterPro" id="IPR052049">
    <property type="entry name" value="Electron_transfer_protein"/>
</dbReference>
<feature type="transmembrane region" description="Helical" evidence="7">
    <location>
        <begin position="16"/>
        <end position="38"/>
    </location>
</feature>
<evidence type="ECO:0000256" key="2">
    <source>
        <dbReference type="ARBA" id="ARBA00008929"/>
    </source>
</evidence>
<dbReference type="InterPro" id="IPR005614">
    <property type="entry name" value="NrfD-like"/>
</dbReference>
<feature type="transmembrane region" description="Helical" evidence="7">
    <location>
        <begin position="58"/>
        <end position="80"/>
    </location>
</feature>
<keyword evidence="9" id="KW-1185">Reference proteome</keyword>
<dbReference type="PANTHER" id="PTHR34856:SF2">
    <property type="entry name" value="PROTEIN NRFD"/>
    <property type="match status" value="1"/>
</dbReference>
<dbReference type="OrthoDB" id="9765987at2"/>
<evidence type="ECO:0000313" key="9">
    <source>
        <dbReference type="Proteomes" id="UP000199628"/>
    </source>
</evidence>
<reference evidence="9" key="1">
    <citation type="submission" date="2016-10" db="EMBL/GenBank/DDBJ databases">
        <authorList>
            <person name="Varghese N."/>
            <person name="Submissions S."/>
        </authorList>
    </citation>
    <scope>NUCLEOTIDE SEQUENCE [LARGE SCALE GENOMIC DNA]</scope>
    <source>
        <strain evidence="9">CGMCC 1.9108</strain>
    </source>
</reference>
<organism evidence="8 9">
    <name type="scientific">Ruegeria marina</name>
    <dbReference type="NCBI Taxonomy" id="639004"/>
    <lineage>
        <taxon>Bacteria</taxon>
        <taxon>Pseudomonadati</taxon>
        <taxon>Pseudomonadota</taxon>
        <taxon>Alphaproteobacteria</taxon>
        <taxon>Rhodobacterales</taxon>
        <taxon>Roseobacteraceae</taxon>
        <taxon>Ruegeria</taxon>
    </lineage>
</organism>
<protein>
    <submittedName>
        <fullName evidence="8">Prokaryotic molybdopterin-containing oxidoreductase family, membrane subunit</fullName>
    </submittedName>
</protein>
<dbReference type="GO" id="GO:0005886">
    <property type="term" value="C:plasma membrane"/>
    <property type="evidence" value="ECO:0007669"/>
    <property type="project" value="UniProtKB-SubCell"/>
</dbReference>
<keyword evidence="6 7" id="KW-0472">Membrane</keyword>
<comment type="subcellular location">
    <subcellularLocation>
        <location evidence="1">Cell membrane</location>
        <topology evidence="1">Multi-pass membrane protein</topology>
    </subcellularLocation>
</comment>
<dbReference type="Pfam" id="PF03916">
    <property type="entry name" value="NrfD"/>
    <property type="match status" value="1"/>
</dbReference>
<feature type="transmembrane region" description="Helical" evidence="7">
    <location>
        <begin position="92"/>
        <end position="110"/>
    </location>
</feature>
<feature type="transmembrane region" description="Helical" evidence="7">
    <location>
        <begin position="277"/>
        <end position="297"/>
    </location>
</feature>
<dbReference type="AlphaFoldDB" id="A0A1G6S606"/>
<keyword evidence="3" id="KW-1003">Cell membrane</keyword>
<comment type="similarity">
    <text evidence="2">Belongs to the NrfD family.</text>
</comment>
<proteinExistence type="inferred from homology"/>
<gene>
    <name evidence="8" type="ORF">SAMN04488239_105187</name>
</gene>
<evidence type="ECO:0000256" key="7">
    <source>
        <dbReference type="SAM" id="Phobius"/>
    </source>
</evidence>
<feature type="transmembrane region" description="Helical" evidence="7">
    <location>
        <begin position="236"/>
        <end position="257"/>
    </location>
</feature>
<keyword evidence="4 7" id="KW-0812">Transmembrane</keyword>
<dbReference type="Proteomes" id="UP000199628">
    <property type="component" value="Unassembled WGS sequence"/>
</dbReference>
<dbReference type="STRING" id="639004.SAMN04488239_105187"/>
<name>A0A1G6S606_9RHOB</name>
<feature type="transmembrane region" description="Helical" evidence="7">
    <location>
        <begin position="364"/>
        <end position="385"/>
    </location>
</feature>
<feature type="transmembrane region" description="Helical" evidence="7">
    <location>
        <begin position="201"/>
        <end position="224"/>
    </location>
</feature>
<dbReference type="RefSeq" id="WP_093030048.1">
    <property type="nucleotide sequence ID" value="NZ_FMZV01000005.1"/>
</dbReference>
<accession>A0A1G6S606</accession>
<sequence>MAIDRTLYREVPATRAVWSAGLVLGAFLAAGLAAFLHVEHNGHVVTGMSNQIVWGMPHVFAIFLIVAASGALNVASMASVFDNAAYKPLSRLSGVLAISLLAGGLLVLVLDLGRPDRLLVQLTHFNFRSIFTWNILLYSGFVAVVAVYLWVQMDRTVHPRWTRPVGTLAFVWRLALTTGTGSIFGWLVARPGYDAAIMAPLFIAMSLALGLAVYVVVLQALCALSGRVLGPERIAGMIRLLGLFVAVVLYFTLVQHLTNLYAAEHAGFERFILRDGGVYTGLFWGVQVFLGGLVPLMMIYSGRVNRPGLAALVCGLVILGGLGQIYVIVIGGQAYPMELFPGYAVTSGFFDGEIAAYSPRLPEILLGLGGVAFALLATGVAAKILRILPSNLSDTNPVTKV</sequence>
<evidence type="ECO:0000313" key="8">
    <source>
        <dbReference type="EMBL" id="SDD12308.1"/>
    </source>
</evidence>
<feature type="transmembrane region" description="Helical" evidence="7">
    <location>
        <begin position="170"/>
        <end position="189"/>
    </location>
</feature>
<evidence type="ECO:0000256" key="5">
    <source>
        <dbReference type="ARBA" id="ARBA00022989"/>
    </source>
</evidence>
<evidence type="ECO:0000256" key="1">
    <source>
        <dbReference type="ARBA" id="ARBA00004651"/>
    </source>
</evidence>
<dbReference type="Gene3D" id="1.20.1630.10">
    <property type="entry name" value="Formate dehydrogenase/DMSO reductase domain"/>
    <property type="match status" value="1"/>
</dbReference>
<evidence type="ECO:0000256" key="4">
    <source>
        <dbReference type="ARBA" id="ARBA00022692"/>
    </source>
</evidence>
<keyword evidence="5 7" id="KW-1133">Transmembrane helix</keyword>